<keyword evidence="2" id="KW-1185">Reference proteome</keyword>
<accession>A0A6L7G0X9</accession>
<sequence length="184" mass="20005">MNLLQLDARWRRFTDPDFRSPIDGRGFSGLYDLGFEAPDDWPHATPEGDAVVEVGQHRLASELCRIGEHRYLRCVIPLALRGAGDEVFWFAPWAEVASADFYAFLDSLDSGAPFAGCTARLANALPGFGDALEGRLLGGEDGERPRFQPDGGPLAEAVAEGLSFDTLLDIYAAAGDDIRPHLGR</sequence>
<name>A0A6L7G0X9_9RHOB</name>
<gene>
    <name evidence="1" type="ORF">GR170_04265</name>
</gene>
<dbReference type="AlphaFoldDB" id="A0A6L7G0X9"/>
<dbReference type="Proteomes" id="UP000477911">
    <property type="component" value="Unassembled WGS sequence"/>
</dbReference>
<dbReference type="InterPro" id="IPR018697">
    <property type="entry name" value="DUF2199"/>
</dbReference>
<organism evidence="1 2">
    <name type="scientific">Pseudooceanicola albus</name>
    <dbReference type="NCBI Taxonomy" id="2692189"/>
    <lineage>
        <taxon>Bacteria</taxon>
        <taxon>Pseudomonadati</taxon>
        <taxon>Pseudomonadota</taxon>
        <taxon>Alphaproteobacteria</taxon>
        <taxon>Rhodobacterales</taxon>
        <taxon>Paracoccaceae</taxon>
        <taxon>Pseudooceanicola</taxon>
    </lineage>
</organism>
<proteinExistence type="predicted"/>
<reference evidence="1 2" key="1">
    <citation type="submission" date="2019-12" db="EMBL/GenBank/DDBJ databases">
        <authorList>
            <person name="Li M."/>
        </authorList>
    </citation>
    <scope>NUCLEOTIDE SEQUENCE [LARGE SCALE GENOMIC DNA]</scope>
    <source>
        <strain evidence="1 2">GBMRC 2024</strain>
    </source>
</reference>
<dbReference type="RefSeq" id="WP_160891945.1">
    <property type="nucleotide sequence ID" value="NZ_WUMU01000003.1"/>
</dbReference>
<evidence type="ECO:0000313" key="2">
    <source>
        <dbReference type="Proteomes" id="UP000477911"/>
    </source>
</evidence>
<dbReference type="Pfam" id="PF09965">
    <property type="entry name" value="DUF2199"/>
    <property type="match status" value="1"/>
</dbReference>
<protein>
    <submittedName>
        <fullName evidence="1">DUF2199 domain-containing protein</fullName>
    </submittedName>
</protein>
<dbReference type="EMBL" id="WUMU01000003">
    <property type="protein sequence ID" value="MXN17037.1"/>
    <property type="molecule type" value="Genomic_DNA"/>
</dbReference>
<evidence type="ECO:0000313" key="1">
    <source>
        <dbReference type="EMBL" id="MXN17037.1"/>
    </source>
</evidence>
<comment type="caution">
    <text evidence="1">The sequence shown here is derived from an EMBL/GenBank/DDBJ whole genome shotgun (WGS) entry which is preliminary data.</text>
</comment>